<evidence type="ECO:0000313" key="2">
    <source>
        <dbReference type="Proteomes" id="UP000683139"/>
    </source>
</evidence>
<keyword evidence="2" id="KW-1185">Reference proteome</keyword>
<dbReference type="Proteomes" id="UP000683139">
    <property type="component" value="Unassembled WGS sequence"/>
</dbReference>
<dbReference type="RefSeq" id="WP_213519651.1">
    <property type="nucleotide sequence ID" value="NZ_BOSE01000011.1"/>
</dbReference>
<reference evidence="1" key="1">
    <citation type="submission" date="2021-03" db="EMBL/GenBank/DDBJ databases">
        <title>Antimicrobial resistance genes in bacteria isolated from Japanese honey, and their potential for conferring macrolide and lincosamide resistance in the American foulbrood pathogen Paenibacillus larvae.</title>
        <authorList>
            <person name="Okamoto M."/>
            <person name="Kumagai M."/>
            <person name="Kanamori H."/>
            <person name="Takamatsu D."/>
        </authorList>
    </citation>
    <scope>NUCLEOTIDE SEQUENCE</scope>
    <source>
        <strain evidence="1">J40TS1</strain>
    </source>
</reference>
<proteinExistence type="predicted"/>
<protein>
    <submittedName>
        <fullName evidence="1">Uncharacterized protein</fullName>
    </submittedName>
</protein>
<comment type="caution">
    <text evidence="1">The sequence shown here is derived from an EMBL/GenBank/DDBJ whole genome shotgun (WGS) entry which is preliminary data.</text>
</comment>
<gene>
    <name evidence="1" type="ORF">J40TS1_46410</name>
</gene>
<accession>A0A920D1J5</accession>
<sequence length="317" mass="36561">MIVSFMDLLGFSRLLEKDVETAYEVLDQFNRIIKRKIIDQKNHPADSYDDKDLQEFVRMQEVNSFTNMISISDSLIIGADDPNIFLNQLCYFISSAFIESNEPFRKPITDINTSKKRYYGNLETGIFTEKVGGAFPILFRGGIAVGEAIFSPELQIYNGEAKQYGLNVTGQAYLQAVKLENLRIKGPRLLCKQEFYDLLSTENKTKLSIVSEEDKLYEVNWTVWAFEVLDRSSIKIMNINQGLRQTLLQPAVNLYNYFNDNEEGVSIHLHYLELIRLIYRGAVTYSQIHDLDQKRVLDLFKVETAKLNGITFDEIIE</sequence>
<organism evidence="1 2">
    <name type="scientific">Paenibacillus montaniterrae</name>
    <dbReference type="NCBI Taxonomy" id="429341"/>
    <lineage>
        <taxon>Bacteria</taxon>
        <taxon>Bacillati</taxon>
        <taxon>Bacillota</taxon>
        <taxon>Bacilli</taxon>
        <taxon>Bacillales</taxon>
        <taxon>Paenibacillaceae</taxon>
        <taxon>Paenibacillus</taxon>
    </lineage>
</organism>
<dbReference type="AlphaFoldDB" id="A0A920D1J5"/>
<evidence type="ECO:0000313" key="1">
    <source>
        <dbReference type="EMBL" id="GIP18999.1"/>
    </source>
</evidence>
<dbReference type="EMBL" id="BOSE01000011">
    <property type="protein sequence ID" value="GIP18999.1"/>
    <property type="molecule type" value="Genomic_DNA"/>
</dbReference>
<name>A0A920D1J5_9BACL</name>